<protein>
    <recommendedName>
        <fullName evidence="4">Peptidase</fullName>
    </recommendedName>
</protein>
<evidence type="ECO:0000256" key="1">
    <source>
        <dbReference type="SAM" id="SignalP"/>
    </source>
</evidence>
<feature type="signal peptide" evidence="1">
    <location>
        <begin position="1"/>
        <end position="27"/>
    </location>
</feature>
<dbReference type="EMBL" id="JBAHVJ010000003">
    <property type="protein sequence ID" value="MEJ4099344.1"/>
    <property type="molecule type" value="Genomic_DNA"/>
</dbReference>
<dbReference type="Proteomes" id="UP001359781">
    <property type="component" value="Unassembled WGS sequence"/>
</dbReference>
<dbReference type="RefSeq" id="WP_337889218.1">
    <property type="nucleotide sequence ID" value="NZ_JBAHVI010000001.1"/>
</dbReference>
<keyword evidence="3" id="KW-1185">Reference proteome</keyword>
<name>A0ABU8NYZ6_9CORY</name>
<comment type="caution">
    <text evidence="2">The sequence shown here is derived from an EMBL/GenBank/DDBJ whole genome shotgun (WGS) entry which is preliminary data.</text>
</comment>
<reference evidence="2 3" key="1">
    <citation type="submission" date="2024-02" db="EMBL/GenBank/DDBJ databases">
        <title>Whole genome sequencing and characterization of Corynebacterium isolated from the ocular surface of dry eye disease sufferers.</title>
        <authorList>
            <person name="Naqvi M."/>
        </authorList>
    </citation>
    <scope>NUCLEOTIDE SEQUENCE [LARGE SCALE GENOMIC DNA]</scope>
    <source>
        <strain evidence="2 3">PCRF</strain>
    </source>
</reference>
<evidence type="ECO:0000313" key="3">
    <source>
        <dbReference type="Proteomes" id="UP001359781"/>
    </source>
</evidence>
<accession>A0ABU8NYZ6</accession>
<evidence type="ECO:0000313" key="2">
    <source>
        <dbReference type="EMBL" id="MEJ4099344.1"/>
    </source>
</evidence>
<gene>
    <name evidence="2" type="ORF">V5S96_03080</name>
</gene>
<proteinExistence type="predicted"/>
<organism evidence="2 3">
    <name type="scientific">Corynebacterium mastitidis</name>
    <dbReference type="NCBI Taxonomy" id="161890"/>
    <lineage>
        <taxon>Bacteria</taxon>
        <taxon>Bacillati</taxon>
        <taxon>Actinomycetota</taxon>
        <taxon>Actinomycetes</taxon>
        <taxon>Mycobacteriales</taxon>
        <taxon>Corynebacteriaceae</taxon>
        <taxon>Corynebacterium</taxon>
    </lineage>
</organism>
<sequence>MKLSRKLAVSVATVSIAASTAVAPAMAATPAVKPGKTYEEQVQQAELTGKRLDNAKKGVETTKGIVDTLGGLGGLFGVNGGGEK</sequence>
<feature type="chain" id="PRO_5046395009" description="Peptidase" evidence="1">
    <location>
        <begin position="28"/>
        <end position="84"/>
    </location>
</feature>
<evidence type="ECO:0008006" key="4">
    <source>
        <dbReference type="Google" id="ProtNLM"/>
    </source>
</evidence>
<keyword evidence="1" id="KW-0732">Signal</keyword>